<name>A0A5A9W0B2_9GAMM</name>
<dbReference type="PROSITE" id="PS50206">
    <property type="entry name" value="RHODANESE_3"/>
    <property type="match status" value="1"/>
</dbReference>
<protein>
    <recommendedName>
        <fullName evidence="3">Thiosulfate sulfurtransferase GlpE</fullName>
        <ecNumber evidence="3">2.8.1.1</ecNumber>
    </recommendedName>
</protein>
<dbReference type="InterPro" id="IPR036873">
    <property type="entry name" value="Rhodanese-like_dom_sf"/>
</dbReference>
<evidence type="ECO:0000256" key="2">
    <source>
        <dbReference type="ARBA" id="ARBA00022679"/>
    </source>
</evidence>
<dbReference type="PANTHER" id="PTHR43031">
    <property type="entry name" value="FAD-DEPENDENT OXIDOREDUCTASE"/>
    <property type="match status" value="1"/>
</dbReference>
<dbReference type="Pfam" id="PF00581">
    <property type="entry name" value="Rhodanese"/>
    <property type="match status" value="1"/>
</dbReference>
<reference evidence="5 6" key="1">
    <citation type="submission" date="2019-03" db="EMBL/GenBank/DDBJ databases">
        <title>Nitrincola sp. nov. isolated from an Indian soda lake.</title>
        <authorList>
            <person name="Joshi A."/>
            <person name="Thite S.V."/>
            <person name="Joseph N."/>
            <person name="Dhotre D."/>
            <person name="Moorthy M."/>
            <person name="Shouche Y.S."/>
        </authorList>
    </citation>
    <scope>NUCLEOTIDE SEQUENCE [LARGE SCALE GENOMIC DNA]</scope>
    <source>
        <strain evidence="5 6">MEB193</strain>
    </source>
</reference>
<dbReference type="InterPro" id="IPR001763">
    <property type="entry name" value="Rhodanese-like_dom"/>
</dbReference>
<dbReference type="EMBL" id="SMRS01000013">
    <property type="protein sequence ID" value="KAA0873555.1"/>
    <property type="molecule type" value="Genomic_DNA"/>
</dbReference>
<comment type="similarity">
    <text evidence="3">Belongs to the GlpE family.</text>
</comment>
<comment type="function">
    <text evidence="3">Transferase that catalyzes the transfer of sulfur from thiosulfate to thiophilic acceptors such as cyanide or dithiols. May function in a CysM-independent thiosulfate assimilation pathway by catalyzing the conversion of thiosulfate to sulfite, which can then be used for L-cysteine biosynthesis.</text>
</comment>
<evidence type="ECO:0000259" key="4">
    <source>
        <dbReference type="PROSITE" id="PS50206"/>
    </source>
</evidence>
<dbReference type="GO" id="GO:0004792">
    <property type="term" value="F:thiosulfate-cyanide sulfurtransferase activity"/>
    <property type="evidence" value="ECO:0007669"/>
    <property type="project" value="UniProtKB-UniRule"/>
</dbReference>
<feature type="active site" description="Cysteine persulfide intermediate" evidence="3">
    <location>
        <position position="63"/>
    </location>
</feature>
<evidence type="ECO:0000313" key="6">
    <source>
        <dbReference type="Proteomes" id="UP000325302"/>
    </source>
</evidence>
<dbReference type="Proteomes" id="UP000325302">
    <property type="component" value="Unassembled WGS sequence"/>
</dbReference>
<keyword evidence="2 3" id="KW-0808">Transferase</keyword>
<dbReference type="RefSeq" id="WP_149391882.1">
    <property type="nucleotide sequence ID" value="NZ_SMRS01000013.1"/>
</dbReference>
<dbReference type="OrthoDB" id="9811849at2"/>
<dbReference type="NCBIfam" id="NF001195">
    <property type="entry name" value="PRK00162.1"/>
    <property type="match status" value="1"/>
</dbReference>
<feature type="domain" description="Rhodanese" evidence="4">
    <location>
        <begin position="15"/>
        <end position="103"/>
    </location>
</feature>
<keyword evidence="1 3" id="KW-0963">Cytoplasm</keyword>
<comment type="subcellular location">
    <subcellularLocation>
        <location evidence="3">Cytoplasm</location>
    </subcellularLocation>
</comment>
<dbReference type="InterPro" id="IPR050229">
    <property type="entry name" value="GlpE_sulfurtransferase"/>
</dbReference>
<dbReference type="HAMAP" id="MF_01009">
    <property type="entry name" value="Thiosulf_sulfurtr"/>
    <property type="match status" value="1"/>
</dbReference>
<evidence type="ECO:0000256" key="3">
    <source>
        <dbReference type="HAMAP-Rule" id="MF_01009"/>
    </source>
</evidence>
<dbReference type="Gene3D" id="3.40.250.10">
    <property type="entry name" value="Rhodanese-like domain"/>
    <property type="match status" value="1"/>
</dbReference>
<evidence type="ECO:0000313" key="5">
    <source>
        <dbReference type="EMBL" id="KAA0873555.1"/>
    </source>
</evidence>
<dbReference type="EC" id="2.8.1.1" evidence="3"/>
<keyword evidence="6" id="KW-1185">Reference proteome</keyword>
<gene>
    <name evidence="3 5" type="primary">glpE</name>
    <name evidence="5" type="ORF">E1H14_12815</name>
</gene>
<evidence type="ECO:0000256" key="1">
    <source>
        <dbReference type="ARBA" id="ARBA00022490"/>
    </source>
</evidence>
<dbReference type="CDD" id="cd01444">
    <property type="entry name" value="GlpE_ST"/>
    <property type="match status" value="1"/>
</dbReference>
<sequence>MSFQNISANDARELIEQGAQIVDIRDPHSFAAGRLPQACNLNNENLPEFLAQANFDQALIVCCYHGVSSQQAAEYLSQQGFNQVFSLDGGFELWKQLYPELCEA</sequence>
<accession>A0A5A9W0B2</accession>
<dbReference type="GO" id="GO:0103041">
    <property type="term" value="F:thiosulfate-thioredoxin sulfurtransferase activity"/>
    <property type="evidence" value="ECO:0007669"/>
    <property type="project" value="RHEA"/>
</dbReference>
<proteinExistence type="inferred from homology"/>
<comment type="catalytic activity">
    <reaction evidence="3">
        <text>thiosulfate + hydrogen cyanide = thiocyanate + sulfite + 2 H(+)</text>
        <dbReference type="Rhea" id="RHEA:16881"/>
        <dbReference type="ChEBI" id="CHEBI:15378"/>
        <dbReference type="ChEBI" id="CHEBI:17359"/>
        <dbReference type="ChEBI" id="CHEBI:18022"/>
        <dbReference type="ChEBI" id="CHEBI:18407"/>
        <dbReference type="ChEBI" id="CHEBI:33542"/>
        <dbReference type="EC" id="2.8.1.1"/>
    </reaction>
</comment>
<dbReference type="SMART" id="SM00450">
    <property type="entry name" value="RHOD"/>
    <property type="match status" value="1"/>
</dbReference>
<dbReference type="AlphaFoldDB" id="A0A5A9W0B2"/>
<organism evidence="5 6">
    <name type="scientific">Nitrincola tapanii</name>
    <dbReference type="NCBI Taxonomy" id="1708751"/>
    <lineage>
        <taxon>Bacteria</taxon>
        <taxon>Pseudomonadati</taxon>
        <taxon>Pseudomonadota</taxon>
        <taxon>Gammaproteobacteria</taxon>
        <taxon>Oceanospirillales</taxon>
        <taxon>Oceanospirillaceae</taxon>
        <taxon>Nitrincola</taxon>
    </lineage>
</organism>
<dbReference type="InterPro" id="IPR023695">
    <property type="entry name" value="Thiosulf_sulfurTrfase"/>
</dbReference>
<dbReference type="GO" id="GO:0005737">
    <property type="term" value="C:cytoplasm"/>
    <property type="evidence" value="ECO:0007669"/>
    <property type="project" value="UniProtKB-SubCell"/>
</dbReference>
<comment type="catalytic activity">
    <reaction evidence="3">
        <text>thiosulfate + [thioredoxin]-dithiol = [thioredoxin]-disulfide + hydrogen sulfide + sulfite + 2 H(+)</text>
        <dbReference type="Rhea" id="RHEA:83859"/>
        <dbReference type="Rhea" id="RHEA-COMP:10698"/>
        <dbReference type="Rhea" id="RHEA-COMP:10700"/>
        <dbReference type="ChEBI" id="CHEBI:15378"/>
        <dbReference type="ChEBI" id="CHEBI:17359"/>
        <dbReference type="ChEBI" id="CHEBI:29919"/>
        <dbReference type="ChEBI" id="CHEBI:29950"/>
        <dbReference type="ChEBI" id="CHEBI:33542"/>
        <dbReference type="ChEBI" id="CHEBI:50058"/>
    </reaction>
</comment>
<comment type="caution">
    <text evidence="5">The sequence shown here is derived from an EMBL/GenBank/DDBJ whole genome shotgun (WGS) entry which is preliminary data.</text>
</comment>
<dbReference type="SUPFAM" id="SSF52821">
    <property type="entry name" value="Rhodanese/Cell cycle control phosphatase"/>
    <property type="match status" value="1"/>
</dbReference>
<dbReference type="PANTHER" id="PTHR43031:SF6">
    <property type="entry name" value="THIOSULFATE SULFURTRANSFERASE GLPE"/>
    <property type="match status" value="1"/>
</dbReference>